<reference evidence="2" key="1">
    <citation type="submission" date="2021-10" db="EMBL/GenBank/DDBJ databases">
        <title>De novo Genome Assembly of Clathrus columnatus (Basidiomycota, Fungi) Using Illumina and Nanopore Sequence Data.</title>
        <authorList>
            <person name="Ogiso-Tanaka E."/>
            <person name="Itagaki H."/>
            <person name="Hosoya T."/>
            <person name="Hosaka K."/>
        </authorList>
    </citation>
    <scope>NUCLEOTIDE SEQUENCE</scope>
    <source>
        <strain evidence="2">MO-923</strain>
    </source>
</reference>
<proteinExistence type="predicted"/>
<feature type="region of interest" description="Disordered" evidence="1">
    <location>
        <begin position="427"/>
        <end position="457"/>
    </location>
</feature>
<feature type="region of interest" description="Disordered" evidence="1">
    <location>
        <begin position="474"/>
        <end position="847"/>
    </location>
</feature>
<feature type="compositionally biased region" description="Basic residues" evidence="1">
    <location>
        <begin position="305"/>
        <end position="318"/>
    </location>
</feature>
<feature type="region of interest" description="Disordered" evidence="1">
    <location>
        <begin position="1530"/>
        <end position="1577"/>
    </location>
</feature>
<feature type="compositionally biased region" description="Basic and acidic residues" evidence="1">
    <location>
        <begin position="1063"/>
        <end position="1072"/>
    </location>
</feature>
<feature type="compositionally biased region" description="Polar residues" evidence="1">
    <location>
        <begin position="744"/>
        <end position="758"/>
    </location>
</feature>
<name>A0AAV5APD3_9AGAM</name>
<evidence type="ECO:0000256" key="1">
    <source>
        <dbReference type="SAM" id="MobiDB-lite"/>
    </source>
</evidence>
<feature type="region of interest" description="Disordered" evidence="1">
    <location>
        <begin position="379"/>
        <end position="414"/>
    </location>
</feature>
<feature type="compositionally biased region" description="Polar residues" evidence="1">
    <location>
        <begin position="428"/>
        <end position="449"/>
    </location>
</feature>
<feature type="compositionally biased region" description="Basic and acidic residues" evidence="1">
    <location>
        <begin position="249"/>
        <end position="258"/>
    </location>
</feature>
<feature type="region of interest" description="Disordered" evidence="1">
    <location>
        <begin position="1221"/>
        <end position="1327"/>
    </location>
</feature>
<sequence length="1699" mass="185421">MSSSMAILRRLMKSKASQFTPPPPPDRSNSAASFSSPEIPVKPTVNIPHVAFPYDTQVSWPPNNNSKPVQSGPAIQPQLPPVNSNAPVPVAVKPEPPSQLTHPESLIPARRPSTSSAPNLIHIPIDSSPAFDDELFRWQSDRGGGGKSDIKSPKLFPASGVMSSSPDNLKAFDQSFTIPVGEHLKNNRRPSSPFSSEASSLYSYVSAPELECGDDDLYGYSSPRSYRLTRKDSTTLPQDLVWQVIYGPRGRDDEDDKRSRRSSTGKRSAKSRRNSDGGASIHTARRSKSRSKISADATTIEGGRSHSRSRALKSKHPRNSSTSMSSSALHSVTSSTPSTVSGFTVVNGTRVGMFPPPPEPMPAHAVKAVQAAQASVNKGITSGNTGTQSSDAAASRTKTNHSNSPRNDVNAVPPLPETHISAIGKSYPNYSVTANNPLRSDSGPRSSSMEYLDSPSGEKVTLAAVLEGYNLPRAMKGRRRSNTHQPHVYANFEQSSNNVSSRNDALPMVPRDPPPEGSLPSPPLRPSGGIKPRGDSDKKKNSPVLPIPTSHEKSRSDSLHPGPPDRNYHERGRSNPGHTSQTSTTSPSPSRPLPVRPMAASVFPVAGSSKSANKVEAYPSSSDQTSRRTIHSDRTIKPIPQVKVRSDQSLSKTPYDTLTDVVSPSSKQDKPIPQSRPPVEEKSQGIGNKREDPGIKTASMSGGETTLPTLTIPSSAIRQMTPVSTSSAQTTGTSPSSSLPSFSGNATSVSSVDQSTQKPVDLIQQEETYTMTIALKSVSDSEPPTETKVSENKENQDTQHIDNLYAIPDQPSTSEDLSRRDDDSEIPESTAIPETRSYTDETRNGAQVIDDAVVSNINDDSLNTTKTESPVESDLLAKDNGVEVSRKDNIIHDARLRETSNDSHGSFPPEVLSSVRDDKDSWNLVSLNTSDLTVKEDSPTRNINVSASPAKRQDVNLSNNPLGRSIHDTSVVSIPWNASTGSIGSHRFKDSYYSNHNASLSASSFPHEDAKSLRRWHVAVDPSQTHGFVEDPNENQSINSIPPSLRPEHCPLPPSSSSMELHCQLDDRKTQNDGRTSSPNVWRNRPFSPESARFFPVRHEQNPSVGDMSQAASGISADAVKVSASLPNQRPSSRTSSAFMSASGMSSTRINRSSTLPTVDGVSPAPVPIQSNRHSKTTLPIGNKSIAVHDTIHPTRQRSGSEPYHPSVLHYRAAGRLSTIQQSPVQTTRPAPLPLRNERSVGSMTFPETPYEYTPIPTPGVPIPRTRGASFLSSQPRKASRLGTEFSPRRPAGPRPQRNLGSTKNASSKVASPPNTPRSFDLEPGSDGGILPDFRMRPIEWRAYTLEAAQWTFTSEQLQEIVGHAIQQSSIASTIRLLTLDVLAEIRPEIERLEILQQDITIRYCANVTRRRVILKSLRHNVNNDDWAKRSQLIQELNDTSYLADQLTKDLFHTMHRLQRLHRLMDVHTSSALAMAVRKLNSSFVKQIDDMTHMCQYLTQIEEEKEEAWATAESLEREVMELRDKLEAMSVGTPISDDSSRRNSRKRSVRASKASYRLSRSTRLSHSSTSSNYVFASPPPVPPIPRLAQAPNSRILSLNTDVSLGNHSAQSAHSFAMSPTPESRALAQAQKELYDLLGFSAGPRKSVLPKRPLSEILSPVTASEAYMSPKDHHPNMTSLLRRNNSIPMSPYIISQNFRE</sequence>
<feature type="compositionally biased region" description="Low complexity" evidence="1">
    <location>
        <begin position="320"/>
        <end position="341"/>
    </location>
</feature>
<feature type="compositionally biased region" description="Polar residues" evidence="1">
    <location>
        <begin position="647"/>
        <end position="666"/>
    </location>
</feature>
<feature type="region of interest" description="Disordered" evidence="1">
    <location>
        <begin position="1024"/>
        <end position="1088"/>
    </location>
</feature>
<accession>A0AAV5APD3</accession>
<feature type="compositionally biased region" description="Polar residues" evidence="1">
    <location>
        <begin position="27"/>
        <end position="36"/>
    </location>
</feature>
<feature type="compositionally biased region" description="Low complexity" evidence="1">
    <location>
        <begin position="579"/>
        <end position="588"/>
    </location>
</feature>
<feature type="compositionally biased region" description="Basic and acidic residues" evidence="1">
    <location>
        <begin position="678"/>
        <end position="694"/>
    </location>
</feature>
<feature type="compositionally biased region" description="Low complexity" evidence="1">
    <location>
        <begin position="1245"/>
        <end position="1255"/>
    </location>
</feature>
<feature type="compositionally biased region" description="Basic residues" evidence="1">
    <location>
        <begin position="259"/>
        <end position="272"/>
    </location>
</feature>
<feature type="compositionally biased region" description="Polar residues" evidence="1">
    <location>
        <begin position="1169"/>
        <end position="1178"/>
    </location>
</feature>
<feature type="compositionally biased region" description="Polar residues" evidence="1">
    <location>
        <begin position="1148"/>
        <end position="1157"/>
    </location>
</feature>
<feature type="compositionally biased region" description="Pro residues" evidence="1">
    <location>
        <begin position="510"/>
        <end position="525"/>
    </location>
</feature>
<protein>
    <submittedName>
        <fullName evidence="2">Uncharacterized protein</fullName>
    </submittedName>
</protein>
<feature type="region of interest" description="Disordered" evidence="1">
    <location>
        <begin position="1"/>
        <end position="41"/>
    </location>
</feature>
<feature type="compositionally biased region" description="Polar residues" evidence="1">
    <location>
        <begin position="492"/>
        <end position="503"/>
    </location>
</feature>
<organism evidence="2 3">
    <name type="scientific">Clathrus columnatus</name>
    <dbReference type="NCBI Taxonomy" id="1419009"/>
    <lineage>
        <taxon>Eukaryota</taxon>
        <taxon>Fungi</taxon>
        <taxon>Dikarya</taxon>
        <taxon>Basidiomycota</taxon>
        <taxon>Agaricomycotina</taxon>
        <taxon>Agaricomycetes</taxon>
        <taxon>Phallomycetidae</taxon>
        <taxon>Phallales</taxon>
        <taxon>Clathraceae</taxon>
        <taxon>Clathrus</taxon>
    </lineage>
</organism>
<feature type="compositionally biased region" description="Polar residues" evidence="1">
    <location>
        <begin position="379"/>
        <end position="407"/>
    </location>
</feature>
<feature type="compositionally biased region" description="Low complexity" evidence="1">
    <location>
        <begin position="81"/>
        <end position="93"/>
    </location>
</feature>
<feature type="compositionally biased region" description="Polar residues" evidence="1">
    <location>
        <begin position="1299"/>
        <end position="1310"/>
    </location>
</feature>
<feature type="region of interest" description="Disordered" evidence="1">
    <location>
        <begin position="247"/>
        <end position="341"/>
    </location>
</feature>
<feature type="region of interest" description="Disordered" evidence="1">
    <location>
        <begin position="54"/>
        <end position="125"/>
    </location>
</feature>
<feature type="compositionally biased region" description="Low complexity" evidence="1">
    <location>
        <begin position="1551"/>
        <end position="1571"/>
    </location>
</feature>
<dbReference type="EMBL" id="BPWL01000010">
    <property type="protein sequence ID" value="GJJ14690.1"/>
    <property type="molecule type" value="Genomic_DNA"/>
</dbReference>
<feature type="compositionally biased region" description="Polar residues" evidence="1">
    <location>
        <begin position="56"/>
        <end position="69"/>
    </location>
</feature>
<feature type="region of interest" description="Disordered" evidence="1">
    <location>
        <begin position="1125"/>
        <end position="1178"/>
    </location>
</feature>
<evidence type="ECO:0000313" key="2">
    <source>
        <dbReference type="EMBL" id="GJJ14690.1"/>
    </source>
</evidence>
<comment type="caution">
    <text evidence="2">The sequence shown here is derived from an EMBL/GenBank/DDBJ whole genome shotgun (WGS) entry which is preliminary data.</text>
</comment>
<dbReference type="Proteomes" id="UP001050691">
    <property type="component" value="Unassembled WGS sequence"/>
</dbReference>
<feature type="compositionally biased region" description="Basic and acidic residues" evidence="1">
    <location>
        <begin position="788"/>
        <end position="800"/>
    </location>
</feature>
<feature type="region of interest" description="Disordered" evidence="1">
    <location>
        <begin position="137"/>
        <end position="167"/>
    </location>
</feature>
<evidence type="ECO:0000313" key="3">
    <source>
        <dbReference type="Proteomes" id="UP001050691"/>
    </source>
</evidence>
<feature type="compositionally biased region" description="Polar residues" evidence="1">
    <location>
        <begin position="698"/>
        <end position="733"/>
    </location>
</feature>
<keyword evidence="3" id="KW-1185">Reference proteome</keyword>
<feature type="compositionally biased region" description="Low complexity" evidence="1">
    <location>
        <begin position="1132"/>
        <end position="1147"/>
    </location>
</feature>
<feature type="compositionally biased region" description="Low complexity" evidence="1">
    <location>
        <begin position="734"/>
        <end position="743"/>
    </location>
</feature>
<gene>
    <name evidence="2" type="ORF">Clacol_008957</name>
</gene>